<dbReference type="AlphaFoldDB" id="A0A933SCN2"/>
<dbReference type="InterPro" id="IPR036770">
    <property type="entry name" value="Ankyrin_rpt-contain_sf"/>
</dbReference>
<dbReference type="InterPro" id="IPR002110">
    <property type="entry name" value="Ankyrin_rpt"/>
</dbReference>
<evidence type="ECO:0000256" key="2">
    <source>
        <dbReference type="ARBA" id="ARBA00023043"/>
    </source>
</evidence>
<sequence>MSDSVREPGAPEPARSFEQARALAKRLLKDCRAGDATALERVRARLPQLAATTPAAAAAAVKLADVQHALAREAGVANWAELKRAYEAAEPLAAQLRRFVGAWHSEDAATMRHVLETHPEVARASIHTACGACDEGLVRAFLERDPALATTPFAGTSWTPIVALAASPLFATSPAHAEASVAIGRRLLDAGADANASVPQPGSDHIRLPVLYFAGRCGNAPLARLLLERGARPDDGESAYHAAERDHRGVLEALRDHGADFSAAHATWSNTVLYYLMWHREPSAIATTADAGACWLLEHGADPNVPSGDGRETPLHRAAEFGRNEEIVRALLDHGADPDAKRGDGRTPLDLAIRSGRPALVELLRERGAAGAARPADALLGACMRGDLAGARAVLDAHPGLLDSLDAHDRRAPLHAAEQGRPEAIAVFAALGFDLSVHGHGRSTALHQAAWRGHADAVRALLAAGVAVDPREDTYGSTPLAWAAHGSANCRDADDDYVAVVDLLLDAGAARAPSFNHWNEPPEALCSDAVEERLRARGFVPKD</sequence>
<feature type="repeat" description="ANK" evidence="3">
    <location>
        <begin position="344"/>
        <end position="369"/>
    </location>
</feature>
<dbReference type="Pfam" id="PF12796">
    <property type="entry name" value="Ank_2"/>
    <property type="match status" value="2"/>
</dbReference>
<dbReference type="Proteomes" id="UP000696931">
    <property type="component" value="Unassembled WGS sequence"/>
</dbReference>
<name>A0A933SCN2_UNCEI</name>
<protein>
    <submittedName>
        <fullName evidence="4">Ankyrin repeat domain-containing protein</fullName>
    </submittedName>
</protein>
<organism evidence="4 5">
    <name type="scientific">Eiseniibacteriota bacterium</name>
    <dbReference type="NCBI Taxonomy" id="2212470"/>
    <lineage>
        <taxon>Bacteria</taxon>
        <taxon>Candidatus Eiseniibacteriota</taxon>
    </lineage>
</organism>
<evidence type="ECO:0000313" key="4">
    <source>
        <dbReference type="EMBL" id="MBI5169260.1"/>
    </source>
</evidence>
<reference evidence="4" key="1">
    <citation type="submission" date="2020-07" db="EMBL/GenBank/DDBJ databases">
        <title>Huge and variable diversity of episymbiotic CPR bacteria and DPANN archaea in groundwater ecosystems.</title>
        <authorList>
            <person name="He C.Y."/>
            <person name="Keren R."/>
            <person name="Whittaker M."/>
            <person name="Farag I.F."/>
            <person name="Doudna J."/>
            <person name="Cate J.H.D."/>
            <person name="Banfield J.F."/>
        </authorList>
    </citation>
    <scope>NUCLEOTIDE SEQUENCE</scope>
    <source>
        <strain evidence="4">NC_groundwater_1813_Pr3_B-0.1um_71_17</strain>
    </source>
</reference>
<dbReference type="EMBL" id="JACRIW010000047">
    <property type="protein sequence ID" value="MBI5169260.1"/>
    <property type="molecule type" value="Genomic_DNA"/>
</dbReference>
<dbReference type="PROSITE" id="PS50088">
    <property type="entry name" value="ANK_REPEAT"/>
    <property type="match status" value="3"/>
</dbReference>
<dbReference type="PANTHER" id="PTHR24198">
    <property type="entry name" value="ANKYRIN REPEAT AND PROTEIN KINASE DOMAIN-CONTAINING PROTEIN"/>
    <property type="match status" value="1"/>
</dbReference>
<dbReference type="PRINTS" id="PR01415">
    <property type="entry name" value="ANKYRIN"/>
</dbReference>
<feature type="repeat" description="ANK" evidence="3">
    <location>
        <begin position="441"/>
        <end position="473"/>
    </location>
</feature>
<evidence type="ECO:0000256" key="1">
    <source>
        <dbReference type="ARBA" id="ARBA00022737"/>
    </source>
</evidence>
<keyword evidence="1" id="KW-0677">Repeat</keyword>
<keyword evidence="2 3" id="KW-0040">ANK repeat</keyword>
<dbReference type="Gene3D" id="1.25.40.20">
    <property type="entry name" value="Ankyrin repeat-containing domain"/>
    <property type="match status" value="3"/>
</dbReference>
<evidence type="ECO:0000256" key="3">
    <source>
        <dbReference type="PROSITE-ProRule" id="PRU00023"/>
    </source>
</evidence>
<comment type="caution">
    <text evidence="4">The sequence shown here is derived from an EMBL/GenBank/DDBJ whole genome shotgun (WGS) entry which is preliminary data.</text>
</comment>
<accession>A0A933SCN2</accession>
<dbReference type="SMART" id="SM00248">
    <property type="entry name" value="ANK"/>
    <property type="match status" value="6"/>
</dbReference>
<dbReference type="PANTHER" id="PTHR24198:SF165">
    <property type="entry name" value="ANKYRIN REPEAT-CONTAINING PROTEIN-RELATED"/>
    <property type="match status" value="1"/>
</dbReference>
<gene>
    <name evidence="4" type="ORF">HZA61_07210</name>
</gene>
<dbReference type="SUPFAM" id="SSF48403">
    <property type="entry name" value="Ankyrin repeat"/>
    <property type="match status" value="2"/>
</dbReference>
<evidence type="ECO:0000313" key="5">
    <source>
        <dbReference type="Proteomes" id="UP000696931"/>
    </source>
</evidence>
<proteinExistence type="predicted"/>
<dbReference type="PROSITE" id="PS50297">
    <property type="entry name" value="ANK_REP_REGION"/>
    <property type="match status" value="3"/>
</dbReference>
<feature type="repeat" description="ANK" evidence="3">
    <location>
        <begin position="310"/>
        <end position="343"/>
    </location>
</feature>